<dbReference type="InterPro" id="IPR007202">
    <property type="entry name" value="4Fe-4S_dom"/>
</dbReference>
<feature type="domain" description="4Fe-4S ferredoxin-type" evidence="12">
    <location>
        <begin position="203"/>
        <end position="233"/>
    </location>
</feature>
<evidence type="ECO:0000259" key="12">
    <source>
        <dbReference type="PROSITE" id="PS51379"/>
    </source>
</evidence>
<dbReference type="GO" id="GO:0046872">
    <property type="term" value="F:metal ion binding"/>
    <property type="evidence" value="ECO:0007669"/>
    <property type="project" value="UniProtKB-KW"/>
</dbReference>
<dbReference type="PROSITE" id="PS51656">
    <property type="entry name" value="4FE4S"/>
    <property type="match status" value="1"/>
</dbReference>
<dbReference type="GO" id="GO:0051539">
    <property type="term" value="F:4 iron, 4 sulfur cluster binding"/>
    <property type="evidence" value="ECO:0007669"/>
    <property type="project" value="UniProtKB-UniRule"/>
</dbReference>
<keyword evidence="7 10" id="KW-0408">Iron</keyword>
<evidence type="ECO:0000313" key="15">
    <source>
        <dbReference type="Proteomes" id="UP000016662"/>
    </source>
</evidence>
<dbReference type="PANTHER" id="PTHR43560">
    <property type="entry name" value="ION-TRANSLOCATING OXIDOREDUCTASE COMPLEX SUBUNIT B"/>
    <property type="match status" value="1"/>
</dbReference>
<keyword evidence="2 10" id="KW-0004">4Fe-4S</keyword>
<dbReference type="GO" id="GO:0005886">
    <property type="term" value="C:plasma membrane"/>
    <property type="evidence" value="ECO:0007669"/>
    <property type="project" value="UniProtKB-SubCell"/>
</dbReference>
<feature type="binding site" evidence="10">
    <location>
        <position position="136"/>
    </location>
    <ligand>
        <name>[4Fe-4S] cluster</name>
        <dbReference type="ChEBI" id="CHEBI:49883"/>
        <label>2</label>
    </ligand>
</feature>
<dbReference type="Pfam" id="PF12838">
    <property type="entry name" value="Fer4_7"/>
    <property type="match status" value="1"/>
</dbReference>
<evidence type="ECO:0000256" key="5">
    <source>
        <dbReference type="ARBA" id="ARBA00022967"/>
    </source>
</evidence>
<gene>
    <name evidence="10" type="primary">rnfB</name>
    <name evidence="14" type="ORF">RUMCAL_00634</name>
</gene>
<dbReference type="PROSITE" id="PS00198">
    <property type="entry name" value="4FE4S_FER_1"/>
    <property type="match status" value="1"/>
</dbReference>
<protein>
    <recommendedName>
        <fullName evidence="10">Ion-translocating oxidoreductase complex subunit B</fullName>
        <ecNumber evidence="10">7.-.-.-</ecNumber>
    </recommendedName>
    <alternativeName>
        <fullName evidence="10">Rnf electron transport complex subunit B</fullName>
    </alternativeName>
</protein>
<keyword evidence="11" id="KW-1133">Transmembrane helix</keyword>
<feature type="transmembrane region" description="Helical" evidence="11">
    <location>
        <begin position="6"/>
        <end position="29"/>
    </location>
</feature>
<dbReference type="GO" id="GO:0022900">
    <property type="term" value="P:electron transport chain"/>
    <property type="evidence" value="ECO:0007669"/>
    <property type="project" value="UniProtKB-UniRule"/>
</dbReference>
<dbReference type="STRING" id="411473.RUMCAL_00634"/>
<dbReference type="PATRIC" id="fig|411473.3.peg.501"/>
<keyword evidence="8 10" id="KW-0411">Iron-sulfur</keyword>
<evidence type="ECO:0000256" key="10">
    <source>
        <dbReference type="HAMAP-Rule" id="MF_00463"/>
    </source>
</evidence>
<dbReference type="NCBIfam" id="TIGR01944">
    <property type="entry name" value="rnfB"/>
    <property type="match status" value="1"/>
</dbReference>
<keyword evidence="15" id="KW-1185">Reference proteome</keyword>
<feature type="binding site" evidence="10">
    <location>
        <position position="140"/>
    </location>
    <ligand>
        <name>[4Fe-4S] cluster</name>
        <dbReference type="ChEBI" id="CHEBI:49883"/>
        <label>2</label>
    </ligand>
</feature>
<dbReference type="InterPro" id="IPR050395">
    <property type="entry name" value="4Fe4S_Ferredoxin_RnfB"/>
</dbReference>
<dbReference type="SUPFAM" id="SSF54862">
    <property type="entry name" value="4Fe-4S ferredoxins"/>
    <property type="match status" value="1"/>
</dbReference>
<evidence type="ECO:0000256" key="11">
    <source>
        <dbReference type="SAM" id="Phobius"/>
    </source>
</evidence>
<evidence type="ECO:0000256" key="4">
    <source>
        <dbReference type="ARBA" id="ARBA00022737"/>
    </source>
</evidence>
<dbReference type="Pfam" id="PF00037">
    <property type="entry name" value="Fer4"/>
    <property type="match status" value="1"/>
</dbReference>
<dbReference type="Gene3D" id="1.10.15.40">
    <property type="entry name" value="Electron transport complex subunit B, putative Fe-S cluster"/>
    <property type="match status" value="1"/>
</dbReference>
<feature type="binding site" evidence="10">
    <location>
        <position position="48"/>
    </location>
    <ligand>
        <name>[4Fe-4S] cluster</name>
        <dbReference type="ChEBI" id="CHEBI:49883"/>
        <label>1</label>
    </ligand>
</feature>
<evidence type="ECO:0000256" key="3">
    <source>
        <dbReference type="ARBA" id="ARBA00022723"/>
    </source>
</evidence>
<dbReference type="AlphaFoldDB" id="U2KXZ6"/>
<dbReference type="InterPro" id="IPR017896">
    <property type="entry name" value="4Fe4S_Fe-S-bd"/>
</dbReference>
<evidence type="ECO:0000256" key="9">
    <source>
        <dbReference type="ARBA" id="ARBA00023136"/>
    </source>
</evidence>
<feature type="binding site" evidence="10">
    <location>
        <position position="175"/>
    </location>
    <ligand>
        <name>[4Fe-4S] cluster</name>
        <dbReference type="ChEBI" id="CHEBI:49883"/>
        <label>3</label>
    </ligand>
</feature>
<dbReference type="Gene3D" id="3.30.70.20">
    <property type="match status" value="2"/>
</dbReference>
<comment type="cofactor">
    <cofactor evidence="10">
        <name>[4Fe-4S] cluster</name>
        <dbReference type="ChEBI" id="CHEBI:49883"/>
    </cofactor>
    <text evidence="10">Binds 3 [4Fe-4S] clusters.</text>
</comment>
<evidence type="ECO:0000256" key="1">
    <source>
        <dbReference type="ARBA" id="ARBA00022448"/>
    </source>
</evidence>
<comment type="function">
    <text evidence="10">Part of a membrane-bound complex that couples electron transfer with translocation of ions across the membrane.</text>
</comment>
<comment type="subunit">
    <text evidence="10">The complex is composed of six subunits: RnfA, RnfB, RnfC, RnfD, RnfE and RnfG.</text>
</comment>
<feature type="domain" description="4Fe-4S" evidence="13">
    <location>
        <begin position="31"/>
        <end position="90"/>
    </location>
</feature>
<feature type="domain" description="4Fe-4S ferredoxin-type" evidence="12">
    <location>
        <begin position="160"/>
        <end position="189"/>
    </location>
</feature>
<dbReference type="PANTHER" id="PTHR43560:SF1">
    <property type="entry name" value="ION-TRANSLOCATING OXIDOREDUCTASE COMPLEX SUBUNIT B"/>
    <property type="match status" value="1"/>
</dbReference>
<comment type="subcellular location">
    <subcellularLocation>
        <location evidence="10">Cell membrane</location>
    </subcellularLocation>
</comment>
<feature type="binding site" evidence="10">
    <location>
        <position position="51"/>
    </location>
    <ligand>
        <name>[4Fe-4S] cluster</name>
        <dbReference type="ChEBI" id="CHEBI:49883"/>
        <label>1</label>
    </ligand>
</feature>
<feature type="binding site" evidence="10">
    <location>
        <position position="172"/>
    </location>
    <ligand>
        <name>[4Fe-4S] cluster</name>
        <dbReference type="ChEBI" id="CHEBI:49883"/>
        <label>3</label>
    </ligand>
</feature>
<keyword evidence="10" id="KW-1003">Cell membrane</keyword>
<keyword evidence="3 10" id="KW-0479">Metal-binding</keyword>
<dbReference type="HAMAP" id="MF_00463">
    <property type="entry name" value="RsxB_RnfB"/>
    <property type="match status" value="1"/>
</dbReference>
<dbReference type="CDD" id="cd10549">
    <property type="entry name" value="MtMvhB_like"/>
    <property type="match status" value="1"/>
</dbReference>
<feature type="domain" description="4Fe-4S ferredoxin-type" evidence="12">
    <location>
        <begin position="234"/>
        <end position="263"/>
    </location>
</feature>
<accession>U2KXZ6</accession>
<proteinExistence type="inferred from homology"/>
<evidence type="ECO:0000256" key="2">
    <source>
        <dbReference type="ARBA" id="ARBA00022485"/>
    </source>
</evidence>
<dbReference type="HOGENOM" id="CLU_053470_0_0_9"/>
<dbReference type="RefSeq" id="WP_021682065.1">
    <property type="nucleotide sequence ID" value="NZ_KI260397.1"/>
</dbReference>
<feature type="binding site" evidence="10">
    <location>
        <position position="179"/>
    </location>
    <ligand>
        <name>[4Fe-4S] cluster</name>
        <dbReference type="ChEBI" id="CHEBI:49883"/>
        <label>2</label>
    </ligand>
</feature>
<evidence type="ECO:0000256" key="7">
    <source>
        <dbReference type="ARBA" id="ARBA00023004"/>
    </source>
</evidence>
<feature type="binding site" evidence="10">
    <location>
        <position position="169"/>
    </location>
    <ligand>
        <name>[4Fe-4S] cluster</name>
        <dbReference type="ChEBI" id="CHEBI:49883"/>
        <label>3</label>
    </ligand>
</feature>
<dbReference type="InterPro" id="IPR017900">
    <property type="entry name" value="4Fe4S_Fe_S_CS"/>
</dbReference>
<comment type="similarity">
    <text evidence="10">Belongs to the 4Fe4S bacterial-type ferredoxin family. RnfB subfamily.</text>
</comment>
<evidence type="ECO:0000256" key="8">
    <source>
        <dbReference type="ARBA" id="ARBA00023014"/>
    </source>
</evidence>
<dbReference type="Proteomes" id="UP000016662">
    <property type="component" value="Unassembled WGS sequence"/>
</dbReference>
<evidence type="ECO:0000256" key="6">
    <source>
        <dbReference type="ARBA" id="ARBA00022982"/>
    </source>
</evidence>
<feature type="binding site" evidence="10">
    <location>
        <position position="73"/>
    </location>
    <ligand>
        <name>[4Fe-4S] cluster</name>
        <dbReference type="ChEBI" id="CHEBI:49883"/>
        <label>1</label>
    </ligand>
</feature>
<feature type="binding site" evidence="10">
    <location>
        <position position="56"/>
    </location>
    <ligand>
        <name>[4Fe-4S] cluster</name>
        <dbReference type="ChEBI" id="CHEBI:49883"/>
        <label>1</label>
    </ligand>
</feature>
<name>U2KXZ6_9FIRM</name>
<dbReference type="EC" id="7.-.-.-" evidence="10"/>
<dbReference type="PROSITE" id="PS51379">
    <property type="entry name" value="4FE4S_FER_2"/>
    <property type="match status" value="3"/>
</dbReference>
<keyword evidence="9 10" id="KW-0472">Membrane</keyword>
<comment type="caution">
    <text evidence="14">The sequence shown here is derived from an EMBL/GenBank/DDBJ whole genome shotgun (WGS) entry which is preliminary data.</text>
</comment>
<dbReference type="GO" id="GO:0009055">
    <property type="term" value="F:electron transfer activity"/>
    <property type="evidence" value="ECO:0007669"/>
    <property type="project" value="InterPro"/>
</dbReference>
<evidence type="ECO:0000259" key="13">
    <source>
        <dbReference type="PROSITE" id="PS51656"/>
    </source>
</evidence>
<keyword evidence="4 10" id="KW-0677">Repeat</keyword>
<dbReference type="EMBL" id="AWVF01000076">
    <property type="protein sequence ID" value="ERJ96980.1"/>
    <property type="molecule type" value="Genomic_DNA"/>
</dbReference>
<feature type="binding site" evidence="10">
    <location>
        <position position="150"/>
    </location>
    <ligand>
        <name>[4Fe-4S] cluster</name>
        <dbReference type="ChEBI" id="CHEBI:49883"/>
        <label>3</label>
    </ligand>
</feature>
<keyword evidence="5 10" id="KW-1278">Translocase</keyword>
<keyword evidence="6 10" id="KW-0249">Electron transport</keyword>
<feature type="region of interest" description="Hydrophobic" evidence="10">
    <location>
        <begin position="1"/>
        <end position="25"/>
    </location>
</feature>
<dbReference type="eggNOG" id="COG2878">
    <property type="taxonomic scope" value="Bacteria"/>
</dbReference>
<keyword evidence="1 10" id="KW-0813">Transport</keyword>
<dbReference type="InterPro" id="IPR010207">
    <property type="entry name" value="Elect_transpt_cplx_RnfB/RsxB"/>
</dbReference>
<organism evidence="14 15">
    <name type="scientific">Ruminococcus callidus ATCC 27760</name>
    <dbReference type="NCBI Taxonomy" id="411473"/>
    <lineage>
        <taxon>Bacteria</taxon>
        <taxon>Bacillati</taxon>
        <taxon>Bacillota</taxon>
        <taxon>Clostridia</taxon>
        <taxon>Eubacteriales</taxon>
        <taxon>Oscillospiraceae</taxon>
        <taxon>Ruminococcus</taxon>
    </lineage>
</organism>
<feature type="binding site" evidence="10">
    <location>
        <position position="146"/>
    </location>
    <ligand>
        <name>[4Fe-4S] cluster</name>
        <dbReference type="ChEBI" id="CHEBI:49883"/>
        <label>2</label>
    </ligand>
</feature>
<comment type="caution">
    <text evidence="10">Lacks conserved residue(s) required for the propagation of feature annotation.</text>
</comment>
<sequence length="282" mass="29780">MEFVYPILIFVVMGIVFGVLLVVISKVFAVKTDERAVQITEALPGANCGACGYAGCADYADAIVNKGAPMNACLPGGANAAAAIGAIMGVSVTASERMVPVLHCNGTCEATNRKFTFDGVQSCTAAKRFYGGTGVCAYGCLGLGDCVSVCENDVISIKDGIATFCTEKCVACNKCAKVCPNGLIELRSEKKKVDVRCSSRNMGKVAMQSCQNSCIGCKKCEKVCKFEAIIVENAYPVIDYDKCKSCGLCAKECPRGCIENLRKPKVVAPKPEPVKEKPAAEE</sequence>
<dbReference type="Pfam" id="PF04060">
    <property type="entry name" value="FeS"/>
    <property type="match status" value="1"/>
</dbReference>
<dbReference type="OrthoDB" id="9789936at2"/>
<keyword evidence="11" id="KW-0812">Transmembrane</keyword>
<reference evidence="14 15" key="1">
    <citation type="submission" date="2013-07" db="EMBL/GenBank/DDBJ databases">
        <authorList>
            <person name="Weinstock G."/>
            <person name="Sodergren E."/>
            <person name="Wylie T."/>
            <person name="Fulton L."/>
            <person name="Fulton R."/>
            <person name="Fronick C."/>
            <person name="O'Laughlin M."/>
            <person name="Godfrey J."/>
            <person name="Miner T."/>
            <person name="Herter B."/>
            <person name="Appelbaum E."/>
            <person name="Cordes M."/>
            <person name="Lek S."/>
            <person name="Wollam A."/>
            <person name="Pepin K.H."/>
            <person name="Palsikar V.B."/>
            <person name="Mitreva M."/>
            <person name="Wilson R.K."/>
        </authorList>
    </citation>
    <scope>NUCLEOTIDE SEQUENCE [LARGE SCALE GENOMIC DNA]</scope>
    <source>
        <strain evidence="14 15">ATCC 27760</strain>
    </source>
</reference>
<evidence type="ECO:0000313" key="14">
    <source>
        <dbReference type="EMBL" id="ERJ96980.1"/>
    </source>
</evidence>